<comment type="caution">
    <text evidence="2">The sequence shown here is derived from an EMBL/GenBank/DDBJ whole genome shotgun (WGS) entry which is preliminary data.</text>
</comment>
<feature type="compositionally biased region" description="Basic and acidic residues" evidence="1">
    <location>
        <begin position="1"/>
        <end position="44"/>
    </location>
</feature>
<gene>
    <name evidence="2" type="ORF">REJC140_01051</name>
</gene>
<organism evidence="2 3">
    <name type="scientific">Pseudorhizobium endolithicum</name>
    <dbReference type="NCBI Taxonomy" id="1191678"/>
    <lineage>
        <taxon>Bacteria</taxon>
        <taxon>Pseudomonadati</taxon>
        <taxon>Pseudomonadota</taxon>
        <taxon>Alphaproteobacteria</taxon>
        <taxon>Hyphomicrobiales</taxon>
        <taxon>Rhizobiaceae</taxon>
        <taxon>Rhizobium/Agrobacterium group</taxon>
        <taxon>Pseudorhizobium</taxon>
    </lineage>
</organism>
<sequence>MTDTKNHPEQDPVEGSRETIDRELARQDDREQDKDRQETGRESGTKGSPAPGP</sequence>
<evidence type="ECO:0000256" key="1">
    <source>
        <dbReference type="SAM" id="MobiDB-lite"/>
    </source>
</evidence>
<evidence type="ECO:0008006" key="4">
    <source>
        <dbReference type="Google" id="ProtNLM"/>
    </source>
</evidence>
<evidence type="ECO:0000313" key="3">
    <source>
        <dbReference type="Proteomes" id="UP000606921"/>
    </source>
</evidence>
<dbReference type="RefSeq" id="WP_185928000.1">
    <property type="nucleotide sequence ID" value="NZ_CABFWF030000012.1"/>
</dbReference>
<dbReference type="Proteomes" id="UP000606921">
    <property type="component" value="Unassembled WGS sequence"/>
</dbReference>
<protein>
    <recommendedName>
        <fullName evidence="4">Nucleotide exchange factor GrpE</fullName>
    </recommendedName>
</protein>
<keyword evidence="3" id="KW-1185">Reference proteome</keyword>
<evidence type="ECO:0000313" key="2">
    <source>
        <dbReference type="EMBL" id="CAD7041772.1"/>
    </source>
</evidence>
<feature type="region of interest" description="Disordered" evidence="1">
    <location>
        <begin position="1"/>
        <end position="53"/>
    </location>
</feature>
<accession>A0ABN7JQD5</accession>
<name>A0ABN7JQD5_9HYPH</name>
<dbReference type="EMBL" id="CABFWF030000012">
    <property type="protein sequence ID" value="CAD7041772.1"/>
    <property type="molecule type" value="Genomic_DNA"/>
</dbReference>
<proteinExistence type="predicted"/>
<reference evidence="2 3" key="1">
    <citation type="submission" date="2020-11" db="EMBL/GenBank/DDBJ databases">
        <authorList>
            <person name="Lassalle F."/>
        </authorList>
    </citation>
    <scope>NUCLEOTIDE SEQUENCE [LARGE SCALE GENOMIC DNA]</scope>
    <source>
        <strain evidence="2 3">JC140</strain>
    </source>
</reference>